<protein>
    <recommendedName>
        <fullName evidence="2">Homoserine kinase</fullName>
    </recommendedName>
</protein>
<organism evidence="1">
    <name type="scientific">Bifidobacterium fermentum</name>
    <dbReference type="NCBI Taxonomy" id="3059035"/>
    <lineage>
        <taxon>Bacteria</taxon>
        <taxon>Bacillati</taxon>
        <taxon>Actinomycetota</taxon>
        <taxon>Actinomycetes</taxon>
        <taxon>Bifidobacteriales</taxon>
        <taxon>Bifidobacteriaceae</taxon>
        <taxon>Bifidobacterium</taxon>
    </lineage>
</organism>
<accession>A0AB39UFH0</accession>
<keyword evidence="1" id="KW-0614">Plasmid</keyword>
<geneLocation type="plasmid" evidence="1">
    <name>unnamed1</name>
</geneLocation>
<gene>
    <name evidence="1" type="ORF">QN217_11010</name>
</gene>
<dbReference type="AlphaFoldDB" id="A0AB39UFH0"/>
<dbReference type="RefSeq" id="WP_369343216.1">
    <property type="nucleotide sequence ID" value="NZ_CP129676.1"/>
</dbReference>
<evidence type="ECO:0000313" key="1">
    <source>
        <dbReference type="EMBL" id="XDS47686.1"/>
    </source>
</evidence>
<evidence type="ECO:0008006" key="2">
    <source>
        <dbReference type="Google" id="ProtNLM"/>
    </source>
</evidence>
<proteinExistence type="predicted"/>
<sequence length="64" mass="6748">MSVLTLPCPTSNMDADPGSVIWEHLGLPPEPVELDQLDHAFGAGARINKGVDSIAYEVGCDLLA</sequence>
<reference evidence="1" key="1">
    <citation type="submission" date="2023-07" db="EMBL/GenBank/DDBJ databases">
        <title>Bifidobacterium aquikefiriaerophilum sp. nov. and Bifidobacterium eccum sp. nov., isolated from water kefir.</title>
        <authorList>
            <person name="Breselge S."/>
            <person name="Bellassi P."/>
            <person name="Barcenilla C."/>
            <person name="Alvarez-Ordonez A."/>
            <person name="Morelli L."/>
            <person name="Cotter P.D."/>
        </authorList>
    </citation>
    <scope>NUCLEOTIDE SEQUENCE</scope>
    <source>
        <strain evidence="1">WK048_4_13</strain>
        <plasmid evidence="1">unnamed1</plasmid>
    </source>
</reference>
<name>A0AB39UFH0_9BIFI</name>
<dbReference type="EMBL" id="CP129676">
    <property type="protein sequence ID" value="XDS47686.1"/>
    <property type="molecule type" value="Genomic_DNA"/>
</dbReference>